<dbReference type="CDD" id="cd02869">
    <property type="entry name" value="PseudoU_synth_RluA_like"/>
    <property type="match status" value="1"/>
</dbReference>
<evidence type="ECO:0000313" key="10">
    <source>
        <dbReference type="EMBL" id="SFD24390.1"/>
    </source>
</evidence>
<dbReference type="AlphaFoldDB" id="A0A1I1R2A6"/>
<reference evidence="10 11" key="1">
    <citation type="submission" date="2016-10" db="EMBL/GenBank/DDBJ databases">
        <authorList>
            <person name="de Groot N.N."/>
        </authorList>
    </citation>
    <scope>NUCLEOTIDE SEQUENCE [LARGE SCALE GENOMIC DNA]</scope>
    <source>
        <strain evidence="10 11">HL3</strain>
    </source>
</reference>
<dbReference type="InterPro" id="IPR006145">
    <property type="entry name" value="PsdUridine_synth_RsuA/RluA"/>
</dbReference>
<evidence type="ECO:0000259" key="9">
    <source>
        <dbReference type="SMART" id="SM00363"/>
    </source>
</evidence>
<comment type="catalytic activity">
    <reaction evidence="4">
        <text>uridine(1911/1915/1917) in 23S rRNA = pseudouridine(1911/1915/1917) in 23S rRNA</text>
        <dbReference type="Rhea" id="RHEA:42524"/>
        <dbReference type="Rhea" id="RHEA-COMP:10097"/>
        <dbReference type="Rhea" id="RHEA-COMP:10098"/>
        <dbReference type="ChEBI" id="CHEBI:65314"/>
        <dbReference type="ChEBI" id="CHEBI:65315"/>
        <dbReference type="EC" id="5.4.99.23"/>
    </reaction>
</comment>
<gene>
    <name evidence="10" type="ORF">SAMN05660831_01234</name>
</gene>
<dbReference type="SMART" id="SM00363">
    <property type="entry name" value="S4"/>
    <property type="match status" value="1"/>
</dbReference>
<dbReference type="PANTHER" id="PTHR21600">
    <property type="entry name" value="MITOCHONDRIAL RNA PSEUDOURIDINE SYNTHASE"/>
    <property type="match status" value="1"/>
</dbReference>
<comment type="catalytic activity">
    <reaction evidence="8">
        <text>a uridine in RNA = a pseudouridine in RNA</text>
        <dbReference type="Rhea" id="RHEA:48348"/>
        <dbReference type="Rhea" id="RHEA-COMP:12068"/>
        <dbReference type="Rhea" id="RHEA-COMP:12069"/>
        <dbReference type="ChEBI" id="CHEBI:65314"/>
        <dbReference type="ChEBI" id="CHEBI:65315"/>
    </reaction>
</comment>
<evidence type="ECO:0000256" key="1">
    <source>
        <dbReference type="ARBA" id="ARBA00010876"/>
    </source>
</evidence>
<keyword evidence="2 7" id="KW-0694">RNA-binding</keyword>
<feature type="domain" description="RNA-binding S4" evidence="9">
    <location>
        <begin position="21"/>
        <end position="85"/>
    </location>
</feature>
<dbReference type="NCBIfam" id="NF008385">
    <property type="entry name" value="PRK11180.1"/>
    <property type="match status" value="1"/>
</dbReference>
<dbReference type="GO" id="GO:0160140">
    <property type="term" value="F:23S rRNA pseudouridine(1911/1915/1917) synthase activity"/>
    <property type="evidence" value="ECO:0007669"/>
    <property type="project" value="UniProtKB-EC"/>
</dbReference>
<dbReference type="GO" id="GO:0000455">
    <property type="term" value="P:enzyme-directed rRNA pseudouridine synthesis"/>
    <property type="evidence" value="ECO:0007669"/>
    <property type="project" value="TreeGrafter"/>
</dbReference>
<dbReference type="InterPro" id="IPR006224">
    <property type="entry name" value="PsdUridine_synth_RluA-like_CS"/>
</dbReference>
<dbReference type="STRING" id="1123397.SAMN05660831_01234"/>
<dbReference type="NCBIfam" id="TIGR00005">
    <property type="entry name" value="rluA_subfam"/>
    <property type="match status" value="1"/>
</dbReference>
<evidence type="ECO:0000256" key="5">
    <source>
        <dbReference type="ARBA" id="ARBA00056072"/>
    </source>
</evidence>
<comment type="similarity">
    <text evidence="1 8">Belongs to the pseudouridine synthase RluA family.</text>
</comment>
<dbReference type="InterPro" id="IPR020103">
    <property type="entry name" value="PsdUridine_synth_cat_dom_sf"/>
</dbReference>
<sequence length="321" mass="34449">MAEIPDEGALEAAIPETEAGRRLDQALAALFPDYSRSLLTRWLNEGRVTVDGGPARPRDKVAGGEVVAVTPEAGGEPRWEPEELPLTVLHADEDLLVIDKPAGLVVHPGAGNPSGTLVNALLYHYPELADLPRAGLVHRLDRDTTGLLVVARSRAGHTGLVADLQERRIKRQYTAVCHGVPTGGATIDAPMGRHPRDRKRMAVIRDGKPAVTRFTVAERFAAAARLDVTLETGRTHQIRVHLAHRRHPIIGDPVYGRRRAAPGRVAPAAAEAMANFPRQALHAARLALTHPRTGEELAWEAPLPADLAGLLAALRGEAAPA</sequence>
<dbReference type="InterPro" id="IPR036986">
    <property type="entry name" value="S4_RNA-bd_sf"/>
</dbReference>
<evidence type="ECO:0000256" key="6">
    <source>
        <dbReference type="PIRSR" id="PIRSR606225-1"/>
    </source>
</evidence>
<feature type="active site" evidence="6">
    <location>
        <position position="141"/>
    </location>
</feature>
<dbReference type="InterPro" id="IPR002942">
    <property type="entry name" value="S4_RNA-bd"/>
</dbReference>
<dbReference type="Gene3D" id="3.30.2350.10">
    <property type="entry name" value="Pseudouridine synthase"/>
    <property type="match status" value="1"/>
</dbReference>
<dbReference type="GO" id="GO:0003723">
    <property type="term" value="F:RNA binding"/>
    <property type="evidence" value="ECO:0007669"/>
    <property type="project" value="UniProtKB-KW"/>
</dbReference>
<accession>A0A1I1R2A6</accession>
<dbReference type="PROSITE" id="PS50889">
    <property type="entry name" value="S4"/>
    <property type="match status" value="1"/>
</dbReference>
<dbReference type="PANTHER" id="PTHR21600:SF44">
    <property type="entry name" value="RIBOSOMAL LARGE SUBUNIT PSEUDOURIDINE SYNTHASE D"/>
    <property type="match status" value="1"/>
</dbReference>
<dbReference type="EC" id="5.4.99.-" evidence="8"/>
<dbReference type="EMBL" id="FOMJ01000003">
    <property type="protein sequence ID" value="SFD24390.1"/>
    <property type="molecule type" value="Genomic_DNA"/>
</dbReference>
<evidence type="ECO:0000256" key="7">
    <source>
        <dbReference type="PROSITE-ProRule" id="PRU00182"/>
    </source>
</evidence>
<dbReference type="FunFam" id="3.30.2350.10:FF:000006">
    <property type="entry name" value="Pseudouridine synthase"/>
    <property type="match status" value="1"/>
</dbReference>
<dbReference type="Pfam" id="PF00849">
    <property type="entry name" value="PseudoU_synth_2"/>
    <property type="match status" value="1"/>
</dbReference>
<evidence type="ECO:0000256" key="2">
    <source>
        <dbReference type="ARBA" id="ARBA00022884"/>
    </source>
</evidence>
<evidence type="ECO:0000313" key="11">
    <source>
        <dbReference type="Proteomes" id="UP000198611"/>
    </source>
</evidence>
<dbReference type="PROSITE" id="PS01129">
    <property type="entry name" value="PSI_RLU"/>
    <property type="match status" value="1"/>
</dbReference>
<evidence type="ECO:0000256" key="3">
    <source>
        <dbReference type="ARBA" id="ARBA00023235"/>
    </source>
</evidence>
<dbReference type="InterPro" id="IPR006225">
    <property type="entry name" value="PsdUridine_synth_RluC/D"/>
</dbReference>
<dbReference type="SUPFAM" id="SSF55174">
    <property type="entry name" value="Alpha-L RNA-binding motif"/>
    <property type="match status" value="1"/>
</dbReference>
<dbReference type="SUPFAM" id="SSF55120">
    <property type="entry name" value="Pseudouridine synthase"/>
    <property type="match status" value="1"/>
</dbReference>
<dbReference type="Pfam" id="PF01479">
    <property type="entry name" value="S4"/>
    <property type="match status" value="1"/>
</dbReference>
<organism evidence="10 11">
    <name type="scientific">Thiohalospira halophila DSM 15071</name>
    <dbReference type="NCBI Taxonomy" id="1123397"/>
    <lineage>
        <taxon>Bacteria</taxon>
        <taxon>Pseudomonadati</taxon>
        <taxon>Pseudomonadota</taxon>
        <taxon>Gammaproteobacteria</taxon>
        <taxon>Thiohalospirales</taxon>
        <taxon>Thiohalospiraceae</taxon>
        <taxon>Thiohalospira</taxon>
    </lineage>
</organism>
<dbReference type="CDD" id="cd00165">
    <property type="entry name" value="S4"/>
    <property type="match status" value="1"/>
</dbReference>
<comment type="function">
    <text evidence="5">Responsible for synthesis of pseudouridine from uracil at positions 1911, 1915 and 1917 in 23S ribosomal RNA.</text>
</comment>
<dbReference type="Proteomes" id="UP000198611">
    <property type="component" value="Unassembled WGS sequence"/>
</dbReference>
<evidence type="ECO:0000256" key="4">
    <source>
        <dbReference type="ARBA" id="ARBA00036882"/>
    </source>
</evidence>
<proteinExistence type="inferred from homology"/>
<dbReference type="InterPro" id="IPR050188">
    <property type="entry name" value="RluA_PseudoU_synthase"/>
</dbReference>
<evidence type="ECO:0000256" key="8">
    <source>
        <dbReference type="RuleBase" id="RU362028"/>
    </source>
</evidence>
<protein>
    <recommendedName>
        <fullName evidence="8">Pseudouridine synthase</fullName>
        <ecNumber evidence="8">5.4.99.-</ecNumber>
    </recommendedName>
</protein>
<keyword evidence="11" id="KW-1185">Reference proteome</keyword>
<name>A0A1I1R2A6_9GAMM</name>
<keyword evidence="3 8" id="KW-0413">Isomerase</keyword>
<dbReference type="Gene3D" id="3.10.290.10">
    <property type="entry name" value="RNA-binding S4 domain"/>
    <property type="match status" value="1"/>
</dbReference>